<organism evidence="4 5">
    <name type="scientific">OM182 bacterium</name>
    <dbReference type="NCBI Taxonomy" id="2510334"/>
    <lineage>
        <taxon>Bacteria</taxon>
        <taxon>Pseudomonadati</taxon>
        <taxon>Pseudomonadota</taxon>
        <taxon>Gammaproteobacteria</taxon>
        <taxon>OMG group</taxon>
        <taxon>OM182 clade</taxon>
    </lineage>
</organism>
<dbReference type="InterPro" id="IPR011611">
    <property type="entry name" value="PfkB_dom"/>
</dbReference>
<dbReference type="Proteomes" id="UP000316199">
    <property type="component" value="Unassembled WGS sequence"/>
</dbReference>
<name>A0A520RWT7_9GAMM</name>
<dbReference type="PANTHER" id="PTHR10584:SF166">
    <property type="entry name" value="RIBOKINASE"/>
    <property type="match status" value="1"/>
</dbReference>
<evidence type="ECO:0000313" key="5">
    <source>
        <dbReference type="Proteomes" id="UP000316199"/>
    </source>
</evidence>
<proteinExistence type="predicted"/>
<keyword evidence="1" id="KW-0808">Transferase</keyword>
<sequence>MDFERPWVLVCGSIAIDFLGDYDSSFEQYEERYKIKGLNISLKLSELRSSFGGCGMNITYGLHKLSVPVIPLSVAGPDYLEHYQKHLTNLGIETKYIFVDETLPSSAKALIISDKYGNQITGFYAGASPSPLRKLPSEVKHIEFCRFGVLAPEDPSIMLAQARNLAKLDIPIIFDPGQGIAEFSKVEIDELLYLSSILMINSHEYEILLKNSNLSKEDVSTVLEQVIITHGIDGVDVYESGNIVHITAVSGVSVVDPTGCGDAFRAGYVYGLMQNYTTATCARIGCVIASMNLEHKHTQTYHCDEESLRKVYQSTYREVLN</sequence>
<dbReference type="InterPro" id="IPR029056">
    <property type="entry name" value="Ribokinase-like"/>
</dbReference>
<accession>A0A520RWT7</accession>
<evidence type="ECO:0000256" key="1">
    <source>
        <dbReference type="ARBA" id="ARBA00022679"/>
    </source>
</evidence>
<reference evidence="4 5" key="1">
    <citation type="submission" date="2019-02" db="EMBL/GenBank/DDBJ databases">
        <title>Prokaryotic population dynamics and viral predation in marine succession experiment using metagenomics: the confinement effect.</title>
        <authorList>
            <person name="Haro-Moreno J.M."/>
            <person name="Rodriguez-Valera F."/>
            <person name="Lopez-Perez M."/>
        </authorList>
    </citation>
    <scope>NUCLEOTIDE SEQUENCE [LARGE SCALE GENOMIC DNA]</scope>
    <source>
        <strain evidence="4">MED-G157</strain>
    </source>
</reference>
<comment type="caution">
    <text evidence="4">The sequence shown here is derived from an EMBL/GenBank/DDBJ whole genome shotgun (WGS) entry which is preliminary data.</text>
</comment>
<evidence type="ECO:0000313" key="4">
    <source>
        <dbReference type="EMBL" id="RZO74709.1"/>
    </source>
</evidence>
<dbReference type="GO" id="GO:0016301">
    <property type="term" value="F:kinase activity"/>
    <property type="evidence" value="ECO:0007669"/>
    <property type="project" value="UniProtKB-KW"/>
</dbReference>
<dbReference type="CDD" id="cd01942">
    <property type="entry name" value="ribokinase_group_A"/>
    <property type="match status" value="1"/>
</dbReference>
<dbReference type="PANTHER" id="PTHR10584">
    <property type="entry name" value="SUGAR KINASE"/>
    <property type="match status" value="1"/>
</dbReference>
<dbReference type="SUPFAM" id="SSF53613">
    <property type="entry name" value="Ribokinase-like"/>
    <property type="match status" value="1"/>
</dbReference>
<protein>
    <submittedName>
        <fullName evidence="4">Carbohydrate kinase family protein</fullName>
    </submittedName>
</protein>
<gene>
    <name evidence="4" type="ORF">EVA68_08530</name>
</gene>
<evidence type="ECO:0000259" key="3">
    <source>
        <dbReference type="Pfam" id="PF00294"/>
    </source>
</evidence>
<dbReference type="Gene3D" id="3.40.1190.20">
    <property type="match status" value="1"/>
</dbReference>
<dbReference type="EMBL" id="SHAG01000065">
    <property type="protein sequence ID" value="RZO74709.1"/>
    <property type="molecule type" value="Genomic_DNA"/>
</dbReference>
<dbReference type="AlphaFoldDB" id="A0A520RWT7"/>
<feature type="domain" description="Carbohydrate kinase PfkB" evidence="3">
    <location>
        <begin position="38"/>
        <end position="300"/>
    </location>
</feature>
<evidence type="ECO:0000256" key="2">
    <source>
        <dbReference type="ARBA" id="ARBA00022777"/>
    </source>
</evidence>
<dbReference type="Pfam" id="PF00294">
    <property type="entry name" value="PfkB"/>
    <property type="match status" value="1"/>
</dbReference>
<keyword evidence="2 4" id="KW-0418">Kinase</keyword>